<keyword evidence="4" id="KW-1185">Reference proteome</keyword>
<proteinExistence type="predicted"/>
<dbReference type="Gene3D" id="1.10.10.10">
    <property type="entry name" value="Winged helix-like DNA-binding domain superfamily/Winged helix DNA-binding domain"/>
    <property type="match status" value="1"/>
</dbReference>
<dbReference type="GO" id="GO:0000981">
    <property type="term" value="F:DNA-binding transcription factor activity, RNA polymerase II-specific"/>
    <property type="evidence" value="ECO:0007669"/>
    <property type="project" value="TreeGrafter"/>
</dbReference>
<evidence type="ECO:0000259" key="2">
    <source>
        <dbReference type="PROSITE" id="PS51507"/>
    </source>
</evidence>
<dbReference type="Pfam" id="PF00605">
    <property type="entry name" value="IRF"/>
    <property type="match status" value="1"/>
</dbReference>
<evidence type="ECO:0000313" key="3">
    <source>
        <dbReference type="EMBL" id="GFT12876.1"/>
    </source>
</evidence>
<dbReference type="InterPro" id="IPR036390">
    <property type="entry name" value="WH_DNA-bd_sf"/>
</dbReference>
<dbReference type="InterPro" id="IPR001346">
    <property type="entry name" value="Interferon_reg_fact_DNA-bd_dom"/>
</dbReference>
<dbReference type="Proteomes" id="UP000887013">
    <property type="component" value="Unassembled WGS sequence"/>
</dbReference>
<evidence type="ECO:0000313" key="4">
    <source>
        <dbReference type="Proteomes" id="UP000887013"/>
    </source>
</evidence>
<name>A0A8X6NH40_NEPPI</name>
<dbReference type="PANTHER" id="PTHR11949">
    <property type="entry name" value="INTERFERON REGULATORY FACTOR"/>
    <property type="match status" value="1"/>
</dbReference>
<dbReference type="GO" id="GO:0005634">
    <property type="term" value="C:nucleus"/>
    <property type="evidence" value="ECO:0007669"/>
    <property type="project" value="TreeGrafter"/>
</dbReference>
<dbReference type="PANTHER" id="PTHR11949:SF17">
    <property type="entry name" value="IRF TRYPTOPHAN PENTAD REPEAT DOMAIN-CONTAINING PROTEIN"/>
    <property type="match status" value="1"/>
</dbReference>
<feature type="compositionally biased region" description="Low complexity" evidence="1">
    <location>
        <begin position="159"/>
        <end position="172"/>
    </location>
</feature>
<dbReference type="SMART" id="SM00348">
    <property type="entry name" value="IRF"/>
    <property type="match status" value="1"/>
</dbReference>
<evidence type="ECO:0000256" key="1">
    <source>
        <dbReference type="SAM" id="MobiDB-lite"/>
    </source>
</evidence>
<dbReference type="OrthoDB" id="6414621at2759"/>
<protein>
    <submittedName>
        <fullName evidence="3">IRF tryptophan pentad repeat domain-containing protein</fullName>
    </submittedName>
</protein>
<dbReference type="AlphaFoldDB" id="A0A8X6NH40"/>
<reference evidence="3" key="1">
    <citation type="submission" date="2020-08" db="EMBL/GenBank/DDBJ databases">
        <title>Multicomponent nature underlies the extraordinary mechanical properties of spider dragline silk.</title>
        <authorList>
            <person name="Kono N."/>
            <person name="Nakamura H."/>
            <person name="Mori M."/>
            <person name="Yoshida Y."/>
            <person name="Ohtoshi R."/>
            <person name="Malay A.D."/>
            <person name="Moran D.A.P."/>
            <person name="Tomita M."/>
            <person name="Numata K."/>
            <person name="Arakawa K."/>
        </authorList>
    </citation>
    <scope>NUCLEOTIDE SEQUENCE</scope>
</reference>
<dbReference type="EMBL" id="BMAW01104176">
    <property type="protein sequence ID" value="GFT12876.1"/>
    <property type="molecule type" value="Genomic_DNA"/>
</dbReference>
<feature type="domain" description="IRF tryptophan pentad repeat" evidence="2">
    <location>
        <begin position="5"/>
        <end position="107"/>
    </location>
</feature>
<dbReference type="SUPFAM" id="SSF46785">
    <property type="entry name" value="Winged helix' DNA-binding domain"/>
    <property type="match status" value="1"/>
</dbReference>
<feature type="region of interest" description="Disordered" evidence="1">
    <location>
        <begin position="150"/>
        <end position="176"/>
    </location>
</feature>
<dbReference type="GO" id="GO:0000978">
    <property type="term" value="F:RNA polymerase II cis-regulatory region sequence-specific DNA binding"/>
    <property type="evidence" value="ECO:0007669"/>
    <property type="project" value="TreeGrafter"/>
</dbReference>
<sequence>MTRGRRLVQDFLLPALEDKKYGKLLEWIDRDKQVFGLVWSHKNASNWTFSDTIVFQDWDKLKGHYRPEVKGYFMQAKQRFRAALYKLDSVKKINVKHKHLNVYQLVDGKSEEKKKRGCEILGRSKRIIKKEENQRSIPTSVIRKNTSYIAKQSEEDSTHPSSPVNSSRSNMSEPDLTKKEMDKCYHEYMANQRRQALIHNTAKEMHHEKETSPSTSENVHNSSVLPKNLVTQETPLLAKQANLAYCPASQSPEISSEHWESPDVFVVETHNESAVYEKDDILDYVMNADTVSDGALNLSLKADDSEALSS</sequence>
<gene>
    <name evidence="3" type="primary">X975_19241</name>
    <name evidence="3" type="ORF">NPIL_519151</name>
</gene>
<dbReference type="InterPro" id="IPR036388">
    <property type="entry name" value="WH-like_DNA-bd_sf"/>
</dbReference>
<organism evidence="3 4">
    <name type="scientific">Nephila pilipes</name>
    <name type="common">Giant wood spider</name>
    <name type="synonym">Nephila maculata</name>
    <dbReference type="NCBI Taxonomy" id="299642"/>
    <lineage>
        <taxon>Eukaryota</taxon>
        <taxon>Metazoa</taxon>
        <taxon>Ecdysozoa</taxon>
        <taxon>Arthropoda</taxon>
        <taxon>Chelicerata</taxon>
        <taxon>Arachnida</taxon>
        <taxon>Araneae</taxon>
        <taxon>Araneomorphae</taxon>
        <taxon>Entelegynae</taxon>
        <taxon>Araneoidea</taxon>
        <taxon>Nephilidae</taxon>
        <taxon>Nephila</taxon>
    </lineage>
</organism>
<comment type="caution">
    <text evidence="3">The sequence shown here is derived from an EMBL/GenBank/DDBJ whole genome shotgun (WGS) entry which is preliminary data.</text>
</comment>
<accession>A0A8X6NH40</accession>
<dbReference type="PROSITE" id="PS51507">
    <property type="entry name" value="IRF_2"/>
    <property type="match status" value="1"/>
</dbReference>